<dbReference type="AlphaFoldDB" id="A0A0C9Y5H0"/>
<reference evidence="2" key="2">
    <citation type="submission" date="2015-01" db="EMBL/GenBank/DDBJ databases">
        <title>Evolutionary Origins and Diversification of the Mycorrhizal Mutualists.</title>
        <authorList>
            <consortium name="DOE Joint Genome Institute"/>
            <consortium name="Mycorrhizal Genomics Consortium"/>
            <person name="Kohler A."/>
            <person name="Kuo A."/>
            <person name="Nagy L.G."/>
            <person name="Floudas D."/>
            <person name="Copeland A."/>
            <person name="Barry K.W."/>
            <person name="Cichocki N."/>
            <person name="Veneault-Fourrey C."/>
            <person name="LaButti K."/>
            <person name="Lindquist E.A."/>
            <person name="Lipzen A."/>
            <person name="Lundell T."/>
            <person name="Morin E."/>
            <person name="Murat C."/>
            <person name="Riley R."/>
            <person name="Ohm R."/>
            <person name="Sun H."/>
            <person name="Tunlid A."/>
            <person name="Henrissat B."/>
            <person name="Grigoriev I.V."/>
            <person name="Hibbett D.S."/>
            <person name="Martin F."/>
        </authorList>
    </citation>
    <scope>NUCLEOTIDE SEQUENCE [LARGE SCALE GENOMIC DNA]</scope>
    <source>
        <strain evidence="2">441</strain>
    </source>
</reference>
<evidence type="ECO:0000313" key="2">
    <source>
        <dbReference type="Proteomes" id="UP000054018"/>
    </source>
</evidence>
<dbReference type="EMBL" id="KN834102">
    <property type="protein sequence ID" value="KIK12246.1"/>
    <property type="molecule type" value="Genomic_DNA"/>
</dbReference>
<reference evidence="1 2" key="1">
    <citation type="submission" date="2014-04" db="EMBL/GenBank/DDBJ databases">
        <authorList>
            <consortium name="DOE Joint Genome Institute"/>
            <person name="Kuo A."/>
            <person name="Kohler A."/>
            <person name="Costa M.D."/>
            <person name="Nagy L.G."/>
            <person name="Floudas D."/>
            <person name="Copeland A."/>
            <person name="Barry K.W."/>
            <person name="Cichocki N."/>
            <person name="Veneault-Fourrey C."/>
            <person name="LaButti K."/>
            <person name="Lindquist E.A."/>
            <person name="Lipzen A."/>
            <person name="Lundell T."/>
            <person name="Morin E."/>
            <person name="Murat C."/>
            <person name="Sun H."/>
            <person name="Tunlid A."/>
            <person name="Henrissat B."/>
            <person name="Grigoriev I.V."/>
            <person name="Hibbett D.S."/>
            <person name="Martin F."/>
            <person name="Nordberg H.P."/>
            <person name="Cantor M.N."/>
            <person name="Hua S.X."/>
        </authorList>
    </citation>
    <scope>NUCLEOTIDE SEQUENCE [LARGE SCALE GENOMIC DNA]</scope>
    <source>
        <strain evidence="1 2">441</strain>
    </source>
</reference>
<name>A0A0C9Y5H0_9AGAM</name>
<evidence type="ECO:0000313" key="1">
    <source>
        <dbReference type="EMBL" id="KIK12246.1"/>
    </source>
</evidence>
<keyword evidence="2" id="KW-1185">Reference proteome</keyword>
<proteinExistence type="predicted"/>
<gene>
    <name evidence="1" type="ORF">PISMIDRAFT_689653</name>
</gene>
<organism evidence="1 2">
    <name type="scientific">Pisolithus microcarpus 441</name>
    <dbReference type="NCBI Taxonomy" id="765257"/>
    <lineage>
        <taxon>Eukaryota</taxon>
        <taxon>Fungi</taxon>
        <taxon>Dikarya</taxon>
        <taxon>Basidiomycota</taxon>
        <taxon>Agaricomycotina</taxon>
        <taxon>Agaricomycetes</taxon>
        <taxon>Agaricomycetidae</taxon>
        <taxon>Boletales</taxon>
        <taxon>Sclerodermatineae</taxon>
        <taxon>Pisolithaceae</taxon>
        <taxon>Pisolithus</taxon>
    </lineage>
</organism>
<protein>
    <submittedName>
        <fullName evidence="1">Uncharacterized protein</fullName>
    </submittedName>
</protein>
<dbReference type="Proteomes" id="UP000054018">
    <property type="component" value="Unassembled WGS sequence"/>
</dbReference>
<accession>A0A0C9Y5H0</accession>
<sequence>MSDHPRDHRLGRSYNVVHHNAKTTVGVLYQVDSVLLRCVHVRRIEFMGFSLSFPQIVHI</sequence>
<dbReference type="HOGENOM" id="CLU_2961742_0_0_1"/>